<dbReference type="AlphaFoldDB" id="A0A7C5EM13"/>
<reference evidence="2" key="1">
    <citation type="journal article" date="2020" name="mSystems">
        <title>Genome- and Community-Level Interaction Insights into Carbon Utilization and Element Cycling Functions of Hydrothermarchaeota in Hydrothermal Sediment.</title>
        <authorList>
            <person name="Zhou Z."/>
            <person name="Liu Y."/>
            <person name="Xu W."/>
            <person name="Pan J."/>
            <person name="Luo Z.H."/>
            <person name="Li M."/>
        </authorList>
    </citation>
    <scope>NUCLEOTIDE SEQUENCE [LARGE SCALE GENOMIC DNA]</scope>
    <source>
        <strain evidence="2">SpSt-853</strain>
    </source>
</reference>
<dbReference type="PANTHER" id="PTHR23026:SF123">
    <property type="entry name" value="NAD(P)H NITROREDUCTASE RV3131-RELATED"/>
    <property type="match status" value="1"/>
</dbReference>
<dbReference type="EMBL" id="DTKJ01000029">
    <property type="protein sequence ID" value="HGZ11419.1"/>
    <property type="molecule type" value="Genomic_DNA"/>
</dbReference>
<dbReference type="InterPro" id="IPR029479">
    <property type="entry name" value="Nitroreductase"/>
</dbReference>
<evidence type="ECO:0000313" key="2">
    <source>
        <dbReference type="EMBL" id="HGZ11419.1"/>
    </source>
</evidence>
<dbReference type="Pfam" id="PF00881">
    <property type="entry name" value="Nitroreductase"/>
    <property type="match status" value="1"/>
</dbReference>
<gene>
    <name evidence="2" type="ORF">ENW48_04295</name>
</gene>
<dbReference type="GO" id="GO:0016491">
    <property type="term" value="F:oxidoreductase activity"/>
    <property type="evidence" value="ECO:0007669"/>
    <property type="project" value="InterPro"/>
</dbReference>
<dbReference type="InterPro" id="IPR000415">
    <property type="entry name" value="Nitroreductase-like"/>
</dbReference>
<dbReference type="PANTHER" id="PTHR23026">
    <property type="entry name" value="NADPH NITROREDUCTASE"/>
    <property type="match status" value="1"/>
</dbReference>
<organism evidence="2">
    <name type="scientific">Desulfobacca acetoxidans</name>
    <dbReference type="NCBI Taxonomy" id="60893"/>
    <lineage>
        <taxon>Bacteria</taxon>
        <taxon>Pseudomonadati</taxon>
        <taxon>Thermodesulfobacteriota</taxon>
        <taxon>Desulfobaccia</taxon>
        <taxon>Desulfobaccales</taxon>
        <taxon>Desulfobaccaceae</taxon>
        <taxon>Desulfobacca</taxon>
    </lineage>
</organism>
<evidence type="ECO:0000259" key="1">
    <source>
        <dbReference type="Pfam" id="PF00881"/>
    </source>
</evidence>
<comment type="caution">
    <text evidence="2">The sequence shown here is derived from an EMBL/GenBank/DDBJ whole genome shotgun (WGS) entry which is preliminary data.</text>
</comment>
<proteinExistence type="predicted"/>
<dbReference type="InterPro" id="IPR050627">
    <property type="entry name" value="Nitroreductase/BluB"/>
</dbReference>
<feature type="domain" description="Nitroreductase" evidence="1">
    <location>
        <begin position="12"/>
        <end position="174"/>
    </location>
</feature>
<dbReference type="SUPFAM" id="SSF55469">
    <property type="entry name" value="FMN-dependent nitroreductase-like"/>
    <property type="match status" value="1"/>
</dbReference>
<accession>A0A7C5EM13</accession>
<sequence>MGGNMELYEAIFTRRSHRLYKPDLPPREVLERVINAALWAPSGTNAQPWQIDVMTGRYRDEFVERAAHSISHLLPILKAAQVPEKAQQLVISFFKDLGGAPVVIAVTVDKVEDPGMMEANIQSGAALMQNLLLAAHAEGLGTCWMTGPNFVARELLDYLGKPDRHLLAITPIGYSAKEPPVPPRKPREVRWLGF</sequence>
<protein>
    <submittedName>
        <fullName evidence="2">Nitroreductase family protein</fullName>
    </submittedName>
</protein>
<dbReference type="Gene3D" id="3.40.109.10">
    <property type="entry name" value="NADH Oxidase"/>
    <property type="match status" value="1"/>
</dbReference>
<name>A0A7C5EM13_9BACT</name>